<dbReference type="EMBL" id="PDUG01000006">
    <property type="protein sequence ID" value="PIC21502.1"/>
    <property type="molecule type" value="Genomic_DNA"/>
</dbReference>
<dbReference type="STRING" id="1611254.A0A2G5T2R0"/>
<feature type="compositionally biased region" description="Low complexity" evidence="1">
    <location>
        <begin position="89"/>
        <end position="103"/>
    </location>
</feature>
<dbReference type="PANTHER" id="PTHR31824">
    <property type="entry name" value="PROTEIN CBG17809"/>
    <property type="match status" value="1"/>
</dbReference>
<dbReference type="PANTHER" id="PTHR31824:SF3">
    <property type="entry name" value="AAA DOMAIN-CONTAINING PROTEIN"/>
    <property type="match status" value="1"/>
</dbReference>
<dbReference type="Pfam" id="PF24927">
    <property type="entry name" value="DUF7747"/>
    <property type="match status" value="4"/>
</dbReference>
<sequence length="1117" mass="126977">MPPKLKLKAAMVNRSQRKENDEESCSKENASSSQPKPAVPTTSETAKPVQKSQKRCQKGTQGASSSSTSKKKPLSARLPPTTSSHVAESSTSTLLSLPSRITSNGSNEESDGHKETPTEDKKPPVAVHKTEPATKTTKLSRENENNASLSRLTPDFNIRIAKTLPHREIQTLHLFYPEIKSTPEGLRYATVSEKHLGELLKKDRILNLLTNDVERDQVRRVGWLSNKKPHLPPPNTNQQETFAFFVTAHGYYTRLMLGDGVQSWAPIQDSTSKNPSEFKRFAVVKNGKNFELESNPALPTCLKLTEYHVRCSENPRLEKRIYYLSGTDDVIIKNVLYFYSFNYAEKEDVENRSPKFADSPFENEQFTGKPGGVYLKLKNSLLDAARNYQSLIKYMIPDSEHAKQVADLNKDPPDLPPLIETAGTFVYFVPSELANLEYIAKDGLSPWSPIYEKENPEQLYGRVLHTDGNLLVSGKQDSMLESLVYETNWKLERCPRIHKKILSILPPLNKLGNACIIYIYNDNGPFPKEEETEAKIPIHVKIRNLSPEVLESIDECKRLGYPDMSTDSERNTVELATKPFSSTIRCLSTGHLYLKVLDKDLVGDYLNVLKWISNSTLVTDIGILNRSTPPHPPMVVDSQAYAFFVDGTAIVPNVIPYDAFSPWSRNSNDNGTTTFKFGVVQDPKTFVFKFSPPNSSDAPYNLVVISSKHHKYNRLTRKIFYIVSVESQSVVSHALVLYNYTEDGPIVKFNALPCDYDNSQSADTSIQSQAYPFLPNPQTMADGSICFEVEDFSFWNDVNRQLQYMHNESWKISLCVNQAAPDLPPLTTRKSMFAFFVRVKRTNLHLLTIDKLDPWVDNAYSGEYTIPSRTEIIPLKSTTPNNLEVDESENNQAMHHMSIHTTILSRCSRLRKKVIYLRKGASTMGYALILYYYTDKGVEPQPLHTSKSLKWFHSLDDHIQHDLRTWIGNMNTLEIIRELNTKYGIKAASSEICSLKSQLSRRDQDVIDSWTNTDGTGPSTSAPRAKFGNFMKANDMDVVYEEDVQDDDHVEIECHSNQDREFCEENIILYQVNPRLYPPLDHFEIQISNEQEYYEKWNPEQEEFEFDDSQPGPSGYY</sequence>
<feature type="compositionally biased region" description="Basic and acidic residues" evidence="1">
    <location>
        <begin position="110"/>
        <end position="132"/>
    </location>
</feature>
<evidence type="ECO:0000313" key="3">
    <source>
        <dbReference type="EMBL" id="PIC21502.1"/>
    </source>
</evidence>
<protein>
    <recommendedName>
        <fullName evidence="2">DUF7747 domain-containing protein</fullName>
    </recommendedName>
</protein>
<accession>A0A2G5T2R0</accession>
<comment type="caution">
    <text evidence="3">The sequence shown here is derived from an EMBL/GenBank/DDBJ whole genome shotgun (WGS) entry which is preliminary data.</text>
</comment>
<name>A0A2G5T2R0_9PELO</name>
<feature type="domain" description="DUF7747" evidence="2">
    <location>
        <begin position="578"/>
        <end position="738"/>
    </location>
</feature>
<feature type="region of interest" description="Disordered" evidence="1">
    <location>
        <begin position="1"/>
        <end position="150"/>
    </location>
</feature>
<feature type="domain" description="DUF7747" evidence="2">
    <location>
        <begin position="174"/>
        <end position="339"/>
    </location>
</feature>
<evidence type="ECO:0000256" key="1">
    <source>
        <dbReference type="SAM" id="MobiDB-lite"/>
    </source>
</evidence>
<feature type="domain" description="DUF7747" evidence="2">
    <location>
        <begin position="772"/>
        <end position="931"/>
    </location>
</feature>
<feature type="compositionally biased region" description="Low complexity" evidence="1">
    <location>
        <begin position="58"/>
        <end position="68"/>
    </location>
</feature>
<reference evidence="4" key="1">
    <citation type="submission" date="2017-10" db="EMBL/GenBank/DDBJ databases">
        <title>Rapid genome shrinkage in a self-fertile nematode reveals novel sperm competition proteins.</title>
        <authorList>
            <person name="Yin D."/>
            <person name="Schwarz E.M."/>
            <person name="Thomas C.G."/>
            <person name="Felde R.L."/>
            <person name="Korf I.F."/>
            <person name="Cutter A.D."/>
            <person name="Schartner C.M."/>
            <person name="Ralston E.J."/>
            <person name="Meyer B.J."/>
            <person name="Haag E.S."/>
        </authorList>
    </citation>
    <scope>NUCLEOTIDE SEQUENCE [LARGE SCALE GENOMIC DNA]</scope>
    <source>
        <strain evidence="4">JU1422</strain>
    </source>
</reference>
<evidence type="ECO:0000313" key="4">
    <source>
        <dbReference type="Proteomes" id="UP000230233"/>
    </source>
</evidence>
<dbReference type="OrthoDB" id="10599161at2759"/>
<gene>
    <name evidence="3" type="primary">Cnig_chr_X.g26310</name>
    <name evidence="3" type="ORF">B9Z55_026310</name>
</gene>
<dbReference type="InterPro" id="IPR056649">
    <property type="entry name" value="DUF7747"/>
</dbReference>
<feature type="compositionally biased region" description="Basic and acidic residues" evidence="1">
    <location>
        <begin position="16"/>
        <end position="26"/>
    </location>
</feature>
<organism evidence="3 4">
    <name type="scientific">Caenorhabditis nigoni</name>
    <dbReference type="NCBI Taxonomy" id="1611254"/>
    <lineage>
        <taxon>Eukaryota</taxon>
        <taxon>Metazoa</taxon>
        <taxon>Ecdysozoa</taxon>
        <taxon>Nematoda</taxon>
        <taxon>Chromadorea</taxon>
        <taxon>Rhabditida</taxon>
        <taxon>Rhabditina</taxon>
        <taxon>Rhabditomorpha</taxon>
        <taxon>Rhabditoidea</taxon>
        <taxon>Rhabditidae</taxon>
        <taxon>Peloderinae</taxon>
        <taxon>Caenorhabditis</taxon>
    </lineage>
</organism>
<feature type="compositionally biased region" description="Polar residues" evidence="1">
    <location>
        <begin position="27"/>
        <end position="45"/>
    </location>
</feature>
<feature type="domain" description="DUF7747" evidence="2">
    <location>
        <begin position="359"/>
        <end position="518"/>
    </location>
</feature>
<keyword evidence="4" id="KW-1185">Reference proteome</keyword>
<dbReference type="AlphaFoldDB" id="A0A2G5T2R0"/>
<proteinExistence type="predicted"/>
<evidence type="ECO:0000259" key="2">
    <source>
        <dbReference type="Pfam" id="PF24927"/>
    </source>
</evidence>
<dbReference type="Proteomes" id="UP000230233">
    <property type="component" value="Chromosome X"/>
</dbReference>